<organism evidence="3 4">
    <name type="scientific">Xylanimonas ulmi</name>
    <dbReference type="NCBI Taxonomy" id="228973"/>
    <lineage>
        <taxon>Bacteria</taxon>
        <taxon>Bacillati</taxon>
        <taxon>Actinomycetota</taxon>
        <taxon>Actinomycetes</taxon>
        <taxon>Micrococcales</taxon>
        <taxon>Promicromonosporaceae</taxon>
        <taxon>Xylanimonas</taxon>
    </lineage>
</organism>
<gene>
    <name evidence="3" type="ORF">EV386_2599</name>
</gene>
<comment type="caution">
    <text evidence="3">The sequence shown here is derived from an EMBL/GenBank/DDBJ whole genome shotgun (WGS) entry which is preliminary data.</text>
</comment>
<dbReference type="InterPro" id="IPR020904">
    <property type="entry name" value="Sc_DH/Rdtase_CS"/>
</dbReference>
<dbReference type="InterPro" id="IPR036291">
    <property type="entry name" value="NAD(P)-bd_dom_sf"/>
</dbReference>
<dbReference type="OrthoDB" id="4481821at2"/>
<dbReference type="PANTHER" id="PTHR43639:SF1">
    <property type="entry name" value="SHORT-CHAIN DEHYDROGENASE_REDUCTASE FAMILY PROTEIN"/>
    <property type="match status" value="1"/>
</dbReference>
<dbReference type="Gene3D" id="3.40.50.720">
    <property type="entry name" value="NAD(P)-binding Rossmann-like Domain"/>
    <property type="match status" value="1"/>
</dbReference>
<evidence type="ECO:0000313" key="4">
    <source>
        <dbReference type="Proteomes" id="UP000293852"/>
    </source>
</evidence>
<proteinExistence type="inferred from homology"/>
<evidence type="ECO:0000313" key="3">
    <source>
        <dbReference type="EMBL" id="RZS62271.1"/>
    </source>
</evidence>
<dbReference type="EMBL" id="SGWX01000001">
    <property type="protein sequence ID" value="RZS62271.1"/>
    <property type="molecule type" value="Genomic_DNA"/>
</dbReference>
<dbReference type="PRINTS" id="PR00081">
    <property type="entry name" value="GDHRDH"/>
</dbReference>
<reference evidence="3 4" key="1">
    <citation type="submission" date="2019-02" db="EMBL/GenBank/DDBJ databases">
        <title>Sequencing the genomes of 1000 actinobacteria strains.</title>
        <authorList>
            <person name="Klenk H.-P."/>
        </authorList>
    </citation>
    <scope>NUCLEOTIDE SEQUENCE [LARGE SCALE GENOMIC DNA]</scope>
    <source>
        <strain evidence="3 4">DSM 16932</strain>
    </source>
</reference>
<evidence type="ECO:0000256" key="1">
    <source>
        <dbReference type="ARBA" id="ARBA00006484"/>
    </source>
</evidence>
<dbReference type="GO" id="GO:0016491">
    <property type="term" value="F:oxidoreductase activity"/>
    <property type="evidence" value="ECO:0007669"/>
    <property type="project" value="UniProtKB-KW"/>
</dbReference>
<dbReference type="Proteomes" id="UP000293852">
    <property type="component" value="Unassembled WGS sequence"/>
</dbReference>
<dbReference type="SUPFAM" id="SSF51735">
    <property type="entry name" value="NAD(P)-binding Rossmann-fold domains"/>
    <property type="match status" value="1"/>
</dbReference>
<accession>A0A4Q7M4H2</accession>
<dbReference type="PRINTS" id="PR00080">
    <property type="entry name" value="SDRFAMILY"/>
</dbReference>
<dbReference type="Pfam" id="PF13561">
    <property type="entry name" value="adh_short_C2"/>
    <property type="match status" value="1"/>
</dbReference>
<dbReference type="AlphaFoldDB" id="A0A4Q7M4H2"/>
<dbReference type="FunFam" id="3.40.50.720:FF:000084">
    <property type="entry name" value="Short-chain dehydrogenase reductase"/>
    <property type="match status" value="1"/>
</dbReference>
<dbReference type="PROSITE" id="PS00061">
    <property type="entry name" value="ADH_SHORT"/>
    <property type="match status" value="1"/>
</dbReference>
<keyword evidence="2" id="KW-0560">Oxidoreductase</keyword>
<dbReference type="InterPro" id="IPR002347">
    <property type="entry name" value="SDR_fam"/>
</dbReference>
<name>A0A4Q7M4H2_9MICO</name>
<protein>
    <submittedName>
        <fullName evidence="3">NAD(P)-dependent dehydrogenase (Short-subunit alcohol dehydrogenase family)</fullName>
    </submittedName>
</protein>
<comment type="similarity">
    <text evidence="1">Belongs to the short-chain dehydrogenases/reductases (SDR) family.</text>
</comment>
<evidence type="ECO:0000256" key="2">
    <source>
        <dbReference type="ARBA" id="ARBA00023002"/>
    </source>
</evidence>
<dbReference type="PANTHER" id="PTHR43639">
    <property type="entry name" value="OXIDOREDUCTASE, SHORT-CHAIN DEHYDROGENASE/REDUCTASE FAMILY (AFU_ORTHOLOGUE AFUA_5G02870)"/>
    <property type="match status" value="1"/>
</dbReference>
<dbReference type="RefSeq" id="WP_130415594.1">
    <property type="nucleotide sequence ID" value="NZ_SGWX01000001.1"/>
</dbReference>
<keyword evidence="4" id="KW-1185">Reference proteome</keyword>
<sequence>MGTLTGNVALVTGGSRGIGRAICLGLAAEGALVAVHYAEDDAAAKEVVTDIEQAGGSALPVRGRFGDDGDVDTVISALEAGLRERLGRPRLDILVNNAAISESAGGIDGETPEAFDRLFAVNVRAPFFLIQRALPLMSAGGRIINIGSGATRIALPGELAYAMTKAAMENLTRNAANDLGARGITINMVSPGPTRTERMAAFLDHPQAQAAVAANQAIERVGTPQDVADVVTFLASDASGWLTANVLDATGGSYLGPKRLG</sequence>